<dbReference type="eggNOG" id="COG3428">
    <property type="taxonomic scope" value="Bacteria"/>
</dbReference>
<evidence type="ECO:0000313" key="4">
    <source>
        <dbReference type="Proteomes" id="UP000182124"/>
    </source>
</evidence>
<proteinExistence type="predicted"/>
<keyword evidence="1" id="KW-1133">Transmembrane helix</keyword>
<dbReference type="EMBL" id="FMTY01000004">
    <property type="protein sequence ID" value="SCX12332.1"/>
    <property type="molecule type" value="Genomic_DNA"/>
</dbReference>
<dbReference type="AlphaFoldDB" id="A0A1G4VUY1"/>
<evidence type="ECO:0000256" key="1">
    <source>
        <dbReference type="SAM" id="Phobius"/>
    </source>
</evidence>
<dbReference type="Pfam" id="PF06713">
    <property type="entry name" value="bPH_4"/>
    <property type="match status" value="1"/>
</dbReference>
<organism evidence="3 4">
    <name type="scientific">Flavobacterium saliperosum</name>
    <dbReference type="NCBI Taxonomy" id="329186"/>
    <lineage>
        <taxon>Bacteria</taxon>
        <taxon>Pseudomonadati</taxon>
        <taxon>Bacteroidota</taxon>
        <taxon>Flavobacteriia</taxon>
        <taxon>Flavobacteriales</taxon>
        <taxon>Flavobacteriaceae</taxon>
        <taxon>Flavobacterium</taxon>
    </lineage>
</organism>
<evidence type="ECO:0000259" key="2">
    <source>
        <dbReference type="Pfam" id="PF06713"/>
    </source>
</evidence>
<name>A0A1G4VUY1_9FLAO</name>
<sequence length="133" mass="15317">MKVYKSKVDWFFFLPLSYPIFLCVKGFITGSYLMSAITLIILVLIGLMIQKTEYTISENTLNVKSGFLVNKKIDVKTIRKIENTKSIISAPALSRDRILLIYNKFDDIEISPKDKEEFIKHLLVINPNIEVKS</sequence>
<feature type="domain" description="Uncharacterized protein YyaB-like PH" evidence="2">
    <location>
        <begin position="52"/>
        <end position="125"/>
    </location>
</feature>
<dbReference type="Proteomes" id="UP000182124">
    <property type="component" value="Unassembled WGS sequence"/>
</dbReference>
<accession>A0A1G4VUY1</accession>
<dbReference type="InterPro" id="IPR009589">
    <property type="entry name" value="PH_YyaB-like"/>
</dbReference>
<dbReference type="GO" id="GO:0030153">
    <property type="term" value="P:bacteriocin immunity"/>
    <property type="evidence" value="ECO:0007669"/>
    <property type="project" value="InterPro"/>
</dbReference>
<keyword evidence="1" id="KW-0472">Membrane</keyword>
<evidence type="ECO:0000313" key="3">
    <source>
        <dbReference type="EMBL" id="SCX12332.1"/>
    </source>
</evidence>
<reference evidence="3 4" key="1">
    <citation type="submission" date="2016-10" db="EMBL/GenBank/DDBJ databases">
        <authorList>
            <person name="de Groot N.N."/>
        </authorList>
    </citation>
    <scope>NUCLEOTIDE SEQUENCE [LARGE SCALE GENOMIC DNA]</scope>
    <source>
        <strain evidence="3 4">CGMCC 1.3801</strain>
    </source>
</reference>
<protein>
    <submittedName>
        <fullName evidence="3">PH domain-containing protein</fullName>
    </submittedName>
</protein>
<dbReference type="RefSeq" id="WP_023575908.1">
    <property type="nucleotide sequence ID" value="NZ_CBCSBQ010000001.1"/>
</dbReference>
<gene>
    <name evidence="3" type="ORF">SAMN02927925_01779</name>
</gene>
<keyword evidence="1" id="KW-0812">Transmembrane</keyword>
<dbReference type="STRING" id="329186.SAMN02927925_01779"/>
<feature type="transmembrane region" description="Helical" evidence="1">
    <location>
        <begin position="16"/>
        <end position="49"/>
    </location>
</feature>